<proteinExistence type="predicted"/>
<protein>
    <recommendedName>
        <fullName evidence="3">Nuclease HARBI1</fullName>
    </recommendedName>
</protein>
<name>E2B8C8_HARSA</name>
<evidence type="ECO:0000313" key="2">
    <source>
        <dbReference type="Proteomes" id="UP000008237"/>
    </source>
</evidence>
<accession>E2B8C8</accession>
<dbReference type="OrthoDB" id="6581538at2759"/>
<gene>
    <name evidence="1" type="ORF">EAI_17528</name>
</gene>
<evidence type="ECO:0008006" key="3">
    <source>
        <dbReference type="Google" id="ProtNLM"/>
    </source>
</evidence>
<keyword evidence="2" id="KW-1185">Reference proteome</keyword>
<organism evidence="2">
    <name type="scientific">Harpegnathos saltator</name>
    <name type="common">Jerdon's jumping ant</name>
    <dbReference type="NCBI Taxonomy" id="610380"/>
    <lineage>
        <taxon>Eukaryota</taxon>
        <taxon>Metazoa</taxon>
        <taxon>Ecdysozoa</taxon>
        <taxon>Arthropoda</taxon>
        <taxon>Hexapoda</taxon>
        <taxon>Insecta</taxon>
        <taxon>Pterygota</taxon>
        <taxon>Neoptera</taxon>
        <taxon>Endopterygota</taxon>
        <taxon>Hymenoptera</taxon>
        <taxon>Apocrita</taxon>
        <taxon>Aculeata</taxon>
        <taxon>Formicoidea</taxon>
        <taxon>Formicidae</taxon>
        <taxon>Ponerinae</taxon>
        <taxon>Ponerini</taxon>
        <taxon>Harpegnathos</taxon>
    </lineage>
</organism>
<dbReference type="EMBL" id="GL446310">
    <property type="protein sequence ID" value="EFN88048.1"/>
    <property type="molecule type" value="Genomic_DNA"/>
</dbReference>
<evidence type="ECO:0000313" key="1">
    <source>
        <dbReference type="EMBL" id="EFN88048.1"/>
    </source>
</evidence>
<dbReference type="Proteomes" id="UP000008237">
    <property type="component" value="Unassembled WGS sequence"/>
</dbReference>
<feature type="non-terminal residue" evidence="1">
    <location>
        <position position="1"/>
    </location>
</feature>
<dbReference type="InParanoid" id="E2B8C8"/>
<dbReference type="AlphaFoldDB" id="E2B8C8"/>
<sequence>YLAWELLVLQERVRRIERRMERRLLRDDQNRFTLPHDEFLAHFRVSQQLLMDDVKVLRPHLQKQRITGLSPELQVLVAVNFYANGSYQKPVGNQCELLISQPPTNRCIRTATYLINQHLRFVR</sequence>
<feature type="non-terminal residue" evidence="1">
    <location>
        <position position="123"/>
    </location>
</feature>
<reference evidence="1 2" key="1">
    <citation type="journal article" date="2010" name="Science">
        <title>Genomic comparison of the ants Camponotus floridanus and Harpegnathos saltator.</title>
        <authorList>
            <person name="Bonasio R."/>
            <person name="Zhang G."/>
            <person name="Ye C."/>
            <person name="Mutti N.S."/>
            <person name="Fang X."/>
            <person name="Qin N."/>
            <person name="Donahue G."/>
            <person name="Yang P."/>
            <person name="Li Q."/>
            <person name="Li C."/>
            <person name="Zhang P."/>
            <person name="Huang Z."/>
            <person name="Berger S.L."/>
            <person name="Reinberg D."/>
            <person name="Wang J."/>
            <person name="Liebig J."/>
        </authorList>
    </citation>
    <scope>NUCLEOTIDE SEQUENCE [LARGE SCALE GENOMIC DNA]</scope>
    <source>
        <strain evidence="1 2">R22 G/1</strain>
    </source>
</reference>